<accession>A0ABV0L682</accession>
<evidence type="ECO:0000313" key="9">
    <source>
        <dbReference type="Proteomes" id="UP001440984"/>
    </source>
</evidence>
<keyword evidence="2 6" id="KW-0645">Protease</keyword>
<evidence type="ECO:0000256" key="5">
    <source>
        <dbReference type="ARBA" id="ARBA00022825"/>
    </source>
</evidence>
<evidence type="ECO:0000256" key="4">
    <source>
        <dbReference type="ARBA" id="ARBA00022801"/>
    </source>
</evidence>
<dbReference type="Gene3D" id="2.40.10.10">
    <property type="entry name" value="Trypsin-like serine proteases"/>
    <property type="match status" value="2"/>
</dbReference>
<dbReference type="InterPro" id="IPR008256">
    <property type="entry name" value="Peptidase_S1B"/>
</dbReference>
<comment type="similarity">
    <text evidence="1 6">Belongs to the peptidase S1B family.</text>
</comment>
<feature type="region of interest" description="Disordered" evidence="7">
    <location>
        <begin position="1"/>
        <end position="28"/>
    </location>
</feature>
<comment type="caution">
    <text evidence="8">The sequence shown here is derived from an EMBL/GenBank/DDBJ whole genome shotgun (WGS) entry which is preliminary data.</text>
</comment>
<evidence type="ECO:0000256" key="3">
    <source>
        <dbReference type="ARBA" id="ARBA00022729"/>
    </source>
</evidence>
<sequence>MTDDAPWSRTRQLEFEPEDEGEDTRPWGWVTDSAATWWSAGEHGIELDRSTVHRGAFTLRTDGPLLPGLPGLEAHEETVHTRTLEQRTDRTGRRTPSVAPAGAPYRPKGVPLGVNPKTTRSLGPTPRGITSRGGRTLLSENHSTIIDGESRALVYPSSYPYTAVCKLYSSWQPSAGAGWVTTGEATGYLIGRSTMMTSGHVGPPTNGAAWQIKVIPACWNGQSVFGAGVVSYVRSYHSWNSDAGSDIKICRLWDPLGDRVGWFGYRGYNSAWEDGDYWTMAGFPYDISLTSMSYESAIAVRDDDDGDDINVNGTTYDTTQVESDADEASGVSGAPLWGWWDDGPYAIGVHHGVEHDGTIFGTETLSCASGGAGFTQAAAWGRSSWG</sequence>
<dbReference type="InterPro" id="IPR043504">
    <property type="entry name" value="Peptidase_S1_PA_chymotrypsin"/>
</dbReference>
<keyword evidence="4 6" id="KW-0378">Hydrolase</keyword>
<organism evidence="8 9">
    <name type="scientific">Amycolatopsis melonis</name>
    <dbReference type="NCBI Taxonomy" id="3156488"/>
    <lineage>
        <taxon>Bacteria</taxon>
        <taxon>Bacillati</taxon>
        <taxon>Actinomycetota</taxon>
        <taxon>Actinomycetes</taxon>
        <taxon>Pseudonocardiales</taxon>
        <taxon>Pseudonocardiaceae</taxon>
        <taxon>Amycolatopsis</taxon>
    </lineage>
</organism>
<keyword evidence="9" id="KW-1185">Reference proteome</keyword>
<evidence type="ECO:0000313" key="8">
    <source>
        <dbReference type="EMBL" id="MEQ0557818.1"/>
    </source>
</evidence>
<dbReference type="PANTHER" id="PTHR15462:SF8">
    <property type="entry name" value="SERINE PROTEASE"/>
    <property type="match status" value="1"/>
</dbReference>
<dbReference type="InterPro" id="IPR028301">
    <property type="entry name" value="V8_his_AS"/>
</dbReference>
<dbReference type="PRINTS" id="PR00839">
    <property type="entry name" value="V8PROTEASE"/>
</dbReference>
<evidence type="ECO:0000256" key="1">
    <source>
        <dbReference type="ARBA" id="ARBA00008764"/>
    </source>
</evidence>
<proteinExistence type="inferred from homology"/>
<dbReference type="InterPro" id="IPR050966">
    <property type="entry name" value="Glutamyl_endopeptidase"/>
</dbReference>
<dbReference type="PROSITE" id="PS00672">
    <property type="entry name" value="V8_HIS"/>
    <property type="match status" value="1"/>
</dbReference>
<protein>
    <recommendedName>
        <fullName evidence="6">Serine protease</fullName>
        <ecNumber evidence="6">3.4.21.-</ecNumber>
    </recommendedName>
</protein>
<keyword evidence="5 6" id="KW-0720">Serine protease</keyword>
<dbReference type="RefSeq" id="WP_348947134.1">
    <property type="nucleotide sequence ID" value="NZ_JBDZYD010000001.1"/>
</dbReference>
<evidence type="ECO:0000256" key="7">
    <source>
        <dbReference type="SAM" id="MobiDB-lite"/>
    </source>
</evidence>
<reference evidence="8 9" key="1">
    <citation type="submission" date="2024-05" db="EMBL/GenBank/DDBJ databases">
        <authorList>
            <person name="Zhao H."/>
            <person name="Xu Y."/>
            <person name="Lin S."/>
            <person name="Spain J.C."/>
            <person name="Zhou N.-Y."/>
        </authorList>
    </citation>
    <scope>NUCLEOTIDE SEQUENCE [LARGE SCALE GENOMIC DNA]</scope>
    <source>
        <strain evidence="8 9">NEAU-NG30</strain>
    </source>
</reference>
<evidence type="ECO:0000256" key="2">
    <source>
        <dbReference type="ARBA" id="ARBA00022670"/>
    </source>
</evidence>
<feature type="compositionally biased region" description="Basic and acidic residues" evidence="7">
    <location>
        <begin position="79"/>
        <end position="92"/>
    </location>
</feature>
<evidence type="ECO:0000256" key="6">
    <source>
        <dbReference type="RuleBase" id="RU004296"/>
    </source>
</evidence>
<keyword evidence="3" id="KW-0732">Signal</keyword>
<dbReference type="SUPFAM" id="SSF50494">
    <property type="entry name" value="Trypsin-like serine proteases"/>
    <property type="match status" value="1"/>
</dbReference>
<dbReference type="EC" id="3.4.21.-" evidence="6"/>
<name>A0ABV0L682_9PSEU</name>
<dbReference type="Proteomes" id="UP001440984">
    <property type="component" value="Unassembled WGS sequence"/>
</dbReference>
<dbReference type="InterPro" id="IPR009003">
    <property type="entry name" value="Peptidase_S1_PA"/>
</dbReference>
<gene>
    <name evidence="8" type="ORF">ABJI51_01960</name>
</gene>
<dbReference type="PANTHER" id="PTHR15462">
    <property type="entry name" value="SERINE PROTEASE"/>
    <property type="match status" value="1"/>
</dbReference>
<dbReference type="EMBL" id="JBDZYD010000001">
    <property type="protein sequence ID" value="MEQ0557818.1"/>
    <property type="molecule type" value="Genomic_DNA"/>
</dbReference>
<feature type="region of interest" description="Disordered" evidence="7">
    <location>
        <begin position="79"/>
        <end position="135"/>
    </location>
</feature>